<evidence type="ECO:0000256" key="2">
    <source>
        <dbReference type="ARBA" id="ARBA00004370"/>
    </source>
</evidence>
<dbReference type="InterPro" id="IPR046912">
    <property type="entry name" value="ABC-3C_CTD8"/>
</dbReference>
<keyword evidence="8" id="KW-1185">Reference proteome</keyword>
<evidence type="ECO:0000313" key="7">
    <source>
        <dbReference type="EMBL" id="AMJ75346.1"/>
    </source>
</evidence>
<dbReference type="SUPFAM" id="SSF53474">
    <property type="entry name" value="alpha/beta-Hydrolases"/>
    <property type="match status" value="1"/>
</dbReference>
<accession>A0ABM5YLE9</accession>
<protein>
    <recommendedName>
        <fullName evidence="9">DUF676 domain-containing protein</fullName>
    </recommendedName>
</protein>
<dbReference type="EMBL" id="CP013926">
    <property type="protein sequence ID" value="AMJ75346.1"/>
    <property type="molecule type" value="Genomic_DNA"/>
</dbReference>
<dbReference type="InterPro" id="IPR052374">
    <property type="entry name" value="SERAC1"/>
</dbReference>
<organism evidence="7 8">
    <name type="scientific">Alteromonas stellipolaris</name>
    <dbReference type="NCBI Taxonomy" id="233316"/>
    <lineage>
        <taxon>Bacteria</taxon>
        <taxon>Pseudomonadati</taxon>
        <taxon>Pseudomonadota</taxon>
        <taxon>Gammaproteobacteria</taxon>
        <taxon>Alteromonadales</taxon>
        <taxon>Alteromonadaceae</taxon>
        <taxon>Alteromonas/Salinimonas group</taxon>
        <taxon>Alteromonas</taxon>
    </lineage>
</organism>
<dbReference type="Pfam" id="PF20284">
    <property type="entry name" value="CTD8"/>
    <property type="match status" value="1"/>
</dbReference>
<evidence type="ECO:0000313" key="8">
    <source>
        <dbReference type="Proteomes" id="UP000056750"/>
    </source>
</evidence>
<evidence type="ECO:0008006" key="9">
    <source>
        <dbReference type="Google" id="ProtNLM"/>
    </source>
</evidence>
<evidence type="ECO:0000256" key="4">
    <source>
        <dbReference type="ARBA" id="ARBA00023136"/>
    </source>
</evidence>
<dbReference type="RefSeq" id="WP_057790054.1">
    <property type="nucleotide sequence ID" value="NZ_CP013926.1"/>
</dbReference>
<dbReference type="PANTHER" id="PTHR48182">
    <property type="entry name" value="PROTEIN SERAC1"/>
    <property type="match status" value="1"/>
</dbReference>
<evidence type="ECO:0000256" key="3">
    <source>
        <dbReference type="ARBA" id="ARBA00022824"/>
    </source>
</evidence>
<dbReference type="InterPro" id="IPR029058">
    <property type="entry name" value="AB_hydrolase_fold"/>
</dbReference>
<name>A0ABM5YLE9_9ALTE</name>
<dbReference type="Proteomes" id="UP000056750">
    <property type="component" value="Chromosome"/>
</dbReference>
<proteinExistence type="predicted"/>
<comment type="subcellular location">
    <subcellularLocation>
        <location evidence="1">Endoplasmic reticulum</location>
    </subcellularLocation>
    <subcellularLocation>
        <location evidence="2">Membrane</location>
    </subcellularLocation>
</comment>
<dbReference type="InterPro" id="IPR007751">
    <property type="entry name" value="DUF676_lipase-like"/>
</dbReference>
<gene>
    <name evidence="7" type="ORF">AVL57_16055</name>
</gene>
<sequence>MSKTLVVMVHGLTGGDKTWVNEESGAAFPDLLAENDKIRHKVDLIEFDYFTKIVNLTQNVVTNSFVGLINKVPGLNFNKPKIRKNSSIDSLTNALATFLEVESEGYDSIVFICHSMGGLIAKNFILNHLADEYDDINLPVIGYISLATPHRGAFPALILGPINVNSKELKPLNKDMTTLNDLWVDKFDNLPKSYYIEAQHDECVGELSATPNTTKKFKSKTLPVSHSEICKPTDSKSQTYKAVNKYLIDILHSHSQKKLTQTEYDSSEHSYDKEIFVIKMALASIEEKLIEDAKESFFHAELIMKSAKKSELETFNELKTKVISLYRTYGSCKGIKSNSEVVKEIHSKIVELDKSSLDCIVDYLNFLHKKGILHQEANKLNLKINWCEKVTINAIESEVM</sequence>
<keyword evidence="3" id="KW-0256">Endoplasmic reticulum</keyword>
<dbReference type="Pfam" id="PF05057">
    <property type="entry name" value="DUF676"/>
    <property type="match status" value="1"/>
</dbReference>
<dbReference type="Gene3D" id="3.40.50.1820">
    <property type="entry name" value="alpha/beta hydrolase"/>
    <property type="match status" value="1"/>
</dbReference>
<evidence type="ECO:0000259" key="6">
    <source>
        <dbReference type="Pfam" id="PF20284"/>
    </source>
</evidence>
<keyword evidence="4" id="KW-0472">Membrane</keyword>
<feature type="domain" description="ABC-three component systems C-terminal" evidence="6">
    <location>
        <begin position="270"/>
        <end position="388"/>
    </location>
</feature>
<evidence type="ECO:0000259" key="5">
    <source>
        <dbReference type="Pfam" id="PF05057"/>
    </source>
</evidence>
<evidence type="ECO:0000256" key="1">
    <source>
        <dbReference type="ARBA" id="ARBA00004240"/>
    </source>
</evidence>
<feature type="domain" description="DUF676" evidence="5">
    <location>
        <begin position="4"/>
        <end position="153"/>
    </location>
</feature>
<reference evidence="7 8" key="1">
    <citation type="submission" date="2015-12" db="EMBL/GenBank/DDBJ databases">
        <title>Intraspecies pangenome expansion in the marine bacterium Alteromonas.</title>
        <authorList>
            <person name="Lopez-Perez M."/>
            <person name="Rodriguez-Valera F."/>
        </authorList>
    </citation>
    <scope>NUCLEOTIDE SEQUENCE [LARGE SCALE GENOMIC DNA]</scope>
    <source>
        <strain evidence="7 8">LMG 21861</strain>
    </source>
</reference>
<dbReference type="PANTHER" id="PTHR48182:SF2">
    <property type="entry name" value="PROTEIN SERAC1"/>
    <property type="match status" value="1"/>
</dbReference>